<gene>
    <name evidence="2" type="ORF">EZH22_06405</name>
</gene>
<dbReference type="GO" id="GO:0005886">
    <property type="term" value="C:plasma membrane"/>
    <property type="evidence" value="ECO:0007669"/>
    <property type="project" value="TreeGrafter"/>
</dbReference>
<keyword evidence="1" id="KW-0812">Transmembrane</keyword>
<proteinExistence type="predicted"/>
<dbReference type="InterPro" id="IPR008523">
    <property type="entry name" value="DUF805"/>
</dbReference>
<evidence type="ECO:0000313" key="3">
    <source>
        <dbReference type="Proteomes" id="UP000596427"/>
    </source>
</evidence>
<dbReference type="RefSeq" id="WP_203194894.1">
    <property type="nucleotide sequence ID" value="NZ_CP063362.1"/>
</dbReference>
<dbReference type="PANTHER" id="PTHR34980:SF2">
    <property type="entry name" value="INNER MEMBRANE PROTEIN YHAH-RELATED"/>
    <property type="match status" value="1"/>
</dbReference>
<dbReference type="PANTHER" id="PTHR34980">
    <property type="entry name" value="INNER MEMBRANE PROTEIN-RELATED-RELATED"/>
    <property type="match status" value="1"/>
</dbReference>
<organism evidence="2 3">
    <name type="scientific">Xanthobacter dioxanivorans</name>
    <dbReference type="NCBI Taxonomy" id="2528964"/>
    <lineage>
        <taxon>Bacteria</taxon>
        <taxon>Pseudomonadati</taxon>
        <taxon>Pseudomonadota</taxon>
        <taxon>Alphaproteobacteria</taxon>
        <taxon>Hyphomicrobiales</taxon>
        <taxon>Xanthobacteraceae</taxon>
        <taxon>Xanthobacter</taxon>
    </lineage>
</organism>
<dbReference type="AlphaFoldDB" id="A0A974PQT1"/>
<feature type="transmembrane region" description="Helical" evidence="1">
    <location>
        <begin position="101"/>
        <end position="120"/>
    </location>
</feature>
<protein>
    <submittedName>
        <fullName evidence="2">DUF805 domain-containing protein</fullName>
    </submittedName>
</protein>
<keyword evidence="1" id="KW-1133">Transmembrane helix</keyword>
<dbReference type="EMBL" id="CP063362">
    <property type="protein sequence ID" value="QRG07980.1"/>
    <property type="molecule type" value="Genomic_DNA"/>
</dbReference>
<keyword evidence="3" id="KW-1185">Reference proteome</keyword>
<feature type="transmembrane region" description="Helical" evidence="1">
    <location>
        <begin position="27"/>
        <end position="52"/>
    </location>
</feature>
<name>A0A974PQT1_9HYPH</name>
<evidence type="ECO:0000313" key="2">
    <source>
        <dbReference type="EMBL" id="QRG07980.1"/>
    </source>
</evidence>
<accession>A0A974PQT1</accession>
<reference evidence="2 3" key="1">
    <citation type="submission" date="2020-10" db="EMBL/GenBank/DDBJ databases">
        <title>Degradation of 1,4-Dioxane by Xanthobacter sp. YN2, via a Novel Group-2 Soluble Di-Iron Monooxygenase.</title>
        <authorList>
            <person name="Ma F."/>
            <person name="Wang Y."/>
            <person name="Yang J."/>
            <person name="Guo H."/>
            <person name="Su D."/>
            <person name="Yu L."/>
        </authorList>
    </citation>
    <scope>NUCLEOTIDE SEQUENCE [LARGE SCALE GENOMIC DNA]</scope>
    <source>
        <strain evidence="2 3">YN2</strain>
    </source>
</reference>
<feature type="transmembrane region" description="Helical" evidence="1">
    <location>
        <begin position="64"/>
        <end position="89"/>
    </location>
</feature>
<evidence type="ECO:0000256" key="1">
    <source>
        <dbReference type="SAM" id="Phobius"/>
    </source>
</evidence>
<dbReference type="Pfam" id="PF05656">
    <property type="entry name" value="DUF805"/>
    <property type="match status" value="1"/>
</dbReference>
<sequence>MTFGAAVQSCLSKYATFSGRAPRSEFWWFWVFTLLAEIAALVVSATLLSGSVVTGSATSSMQGWFVFVSQSWLTGIVHLALILPSLAVAVRRLHDVGRSGWWFLILFVPFGIFVLLFWWVQPSEREPNAHGLPPLLAAG</sequence>
<keyword evidence="1" id="KW-0472">Membrane</keyword>
<dbReference type="Proteomes" id="UP000596427">
    <property type="component" value="Chromosome"/>
</dbReference>
<dbReference type="KEGG" id="xdi:EZH22_06405"/>